<dbReference type="NCBIfam" id="TIGR03620">
    <property type="entry name" value="F420_MSMEG_4141"/>
    <property type="match status" value="1"/>
</dbReference>
<keyword evidence="3" id="KW-1185">Reference proteome</keyword>
<sequence>MRDLGAVGVWAPWWLWEQEGEQLAEAAADVEELGFGALWVANGPGMLETAAAVLGATERITVATGIVNIWVHSSEQVAAGYRQAEEEHPGRLLLGLGNGPREAAQWALSPYRELTQYLDRLDAAGVPVERRMLAAVGPRMLELAAARSSGAHPFLSTPEHTAQARVALGSGPLLAPELKVVLESDPGTARAIARQALEFYLSKRGYSGNLRRLGFTDEDLAGGGSDRLVDAVVAWGDVDAVMARIAEHHQAGANHVAVQVLNWQTDDPDRDQRRLPRAQYRQLAEGLASLEPR</sequence>
<evidence type="ECO:0000313" key="3">
    <source>
        <dbReference type="Proteomes" id="UP000295818"/>
    </source>
</evidence>
<comment type="caution">
    <text evidence="2">The sequence shown here is derived from an EMBL/GenBank/DDBJ whole genome shotgun (WGS) entry which is preliminary data.</text>
</comment>
<dbReference type="Gene3D" id="3.20.20.30">
    <property type="entry name" value="Luciferase-like domain"/>
    <property type="match status" value="2"/>
</dbReference>
<protein>
    <submittedName>
        <fullName evidence="2">F420-dependent oxidoreductase</fullName>
    </submittedName>
</protein>
<evidence type="ECO:0000313" key="2">
    <source>
        <dbReference type="EMBL" id="TCO21761.1"/>
    </source>
</evidence>
<accession>A0ABY2BIT1</accession>
<feature type="domain" description="Luciferase-like" evidence="1">
    <location>
        <begin position="21"/>
        <end position="104"/>
    </location>
</feature>
<dbReference type="SUPFAM" id="SSF51679">
    <property type="entry name" value="Bacterial luciferase-like"/>
    <property type="match status" value="1"/>
</dbReference>
<dbReference type="InterPro" id="IPR050766">
    <property type="entry name" value="Bact_Lucif_Oxidored"/>
</dbReference>
<name>A0ABY2BIT1_9ACTN</name>
<organism evidence="2 3">
    <name type="scientific">Kribbella orskensis</name>
    <dbReference type="NCBI Taxonomy" id="2512216"/>
    <lineage>
        <taxon>Bacteria</taxon>
        <taxon>Bacillati</taxon>
        <taxon>Actinomycetota</taxon>
        <taxon>Actinomycetes</taxon>
        <taxon>Propionibacteriales</taxon>
        <taxon>Kribbellaceae</taxon>
        <taxon>Kribbella</taxon>
    </lineage>
</organism>
<proteinExistence type="predicted"/>
<dbReference type="EMBL" id="SLWM01000007">
    <property type="protein sequence ID" value="TCO21761.1"/>
    <property type="molecule type" value="Genomic_DNA"/>
</dbReference>
<dbReference type="InterPro" id="IPR036661">
    <property type="entry name" value="Luciferase-like_sf"/>
</dbReference>
<gene>
    <name evidence="2" type="ORF">EV644_10783</name>
</gene>
<reference evidence="2 3" key="1">
    <citation type="journal article" date="2015" name="Stand. Genomic Sci.">
        <title>Genomic Encyclopedia of Bacterial and Archaeal Type Strains, Phase III: the genomes of soil and plant-associated and newly described type strains.</title>
        <authorList>
            <person name="Whitman W.B."/>
            <person name="Woyke T."/>
            <person name="Klenk H.P."/>
            <person name="Zhou Y."/>
            <person name="Lilburn T.G."/>
            <person name="Beck B.J."/>
            <person name="De Vos P."/>
            <person name="Vandamme P."/>
            <person name="Eisen J.A."/>
            <person name="Garrity G."/>
            <person name="Hugenholtz P."/>
            <person name="Kyrpides N.C."/>
        </authorList>
    </citation>
    <scope>NUCLEOTIDE SEQUENCE [LARGE SCALE GENOMIC DNA]</scope>
    <source>
        <strain evidence="2 3">VKM Ac-2538</strain>
    </source>
</reference>
<dbReference type="Pfam" id="PF00296">
    <property type="entry name" value="Bac_luciferase"/>
    <property type="match status" value="1"/>
</dbReference>
<dbReference type="Proteomes" id="UP000295818">
    <property type="component" value="Unassembled WGS sequence"/>
</dbReference>
<dbReference type="InterPro" id="IPR019922">
    <property type="entry name" value="Lucif-like_OxRdatse_MSMEG_4141"/>
</dbReference>
<evidence type="ECO:0000259" key="1">
    <source>
        <dbReference type="Pfam" id="PF00296"/>
    </source>
</evidence>
<dbReference type="PANTHER" id="PTHR30137:SF18">
    <property type="entry name" value="CONSERVED PROTEIN"/>
    <property type="match status" value="1"/>
</dbReference>
<dbReference type="InterPro" id="IPR011251">
    <property type="entry name" value="Luciferase-like_dom"/>
</dbReference>
<dbReference type="PANTHER" id="PTHR30137">
    <property type="entry name" value="LUCIFERASE-LIKE MONOOXYGENASE"/>
    <property type="match status" value="1"/>
</dbReference>